<dbReference type="RefSeq" id="WP_011508811.1">
    <property type="nucleotide sequence ID" value="NC_007964.1"/>
</dbReference>
<organism evidence="1 2">
    <name type="scientific">Nitrobacter hamburgensis (strain DSM 10229 / NCIMB 13809 / X14)</name>
    <dbReference type="NCBI Taxonomy" id="323097"/>
    <lineage>
        <taxon>Bacteria</taxon>
        <taxon>Pseudomonadati</taxon>
        <taxon>Pseudomonadota</taxon>
        <taxon>Alphaproteobacteria</taxon>
        <taxon>Hyphomicrobiales</taxon>
        <taxon>Nitrobacteraceae</taxon>
        <taxon>Nitrobacter</taxon>
    </lineage>
</organism>
<dbReference type="AlphaFoldDB" id="Q1QRP2"/>
<accession>Q1QRP2</accession>
<dbReference type="HOGENOM" id="CLU_1388957_0_0_5"/>
<sequence>MPVVNVAADDIIARAKYFRQMLDNELASPALRGAELFYHNSMPDILAHCYFAISEAYKKIYLVNGHRTDSSKRAALTCATIVAIAPIRQNPDSNSEEKAIEAAYANPMLAMSCSCSIVNHPFHKRPFDDRHRVYRAFFDFSLPSIEPILAEARANRGAIISDWEIPLTSPEETLLNLLVDDFVMYSKFTIAEQEGR</sequence>
<gene>
    <name evidence="1" type="ordered locus">Nham_0205</name>
</gene>
<evidence type="ECO:0000313" key="1">
    <source>
        <dbReference type="EMBL" id="ABE61105.1"/>
    </source>
</evidence>
<name>Q1QRP2_NITHX</name>
<dbReference type="EMBL" id="CP000319">
    <property type="protein sequence ID" value="ABE61105.1"/>
    <property type="molecule type" value="Genomic_DNA"/>
</dbReference>
<keyword evidence="2" id="KW-1185">Reference proteome</keyword>
<proteinExistence type="predicted"/>
<evidence type="ECO:0000313" key="2">
    <source>
        <dbReference type="Proteomes" id="UP000001953"/>
    </source>
</evidence>
<dbReference type="KEGG" id="nha:Nham_0205"/>
<reference evidence="1 2" key="1">
    <citation type="submission" date="2006-03" db="EMBL/GenBank/DDBJ databases">
        <title>Complete sequence of chromosome of Nitrobacter hamburgensis X14.</title>
        <authorList>
            <consortium name="US DOE Joint Genome Institute"/>
            <person name="Copeland A."/>
            <person name="Lucas S."/>
            <person name="Lapidus A."/>
            <person name="Barry K."/>
            <person name="Detter J.C."/>
            <person name="Glavina del Rio T."/>
            <person name="Hammon N."/>
            <person name="Israni S."/>
            <person name="Dalin E."/>
            <person name="Tice H."/>
            <person name="Pitluck S."/>
            <person name="Chain P."/>
            <person name="Malfatti S."/>
            <person name="Shin M."/>
            <person name="Vergez L."/>
            <person name="Schmutz J."/>
            <person name="Larimer F."/>
            <person name="Land M."/>
            <person name="Hauser L."/>
            <person name="Kyrpides N."/>
            <person name="Ivanova N."/>
            <person name="Ward B."/>
            <person name="Arp D."/>
            <person name="Klotz M."/>
            <person name="Stein L."/>
            <person name="O'Mullan G."/>
            <person name="Starkenburg S."/>
            <person name="Sayavedra L."/>
            <person name="Poret-Peterson A.T."/>
            <person name="Gentry M.E."/>
            <person name="Bruce D."/>
            <person name="Richardson P."/>
        </authorList>
    </citation>
    <scope>NUCLEOTIDE SEQUENCE [LARGE SCALE GENOMIC DNA]</scope>
    <source>
        <strain evidence="2">DSM 10229 / NCIMB 13809 / X14</strain>
    </source>
</reference>
<dbReference type="OrthoDB" id="9925881at2"/>
<dbReference type="Proteomes" id="UP000001953">
    <property type="component" value="Chromosome"/>
</dbReference>
<protein>
    <submittedName>
        <fullName evidence="1">Uncharacterized protein</fullName>
    </submittedName>
</protein>